<evidence type="ECO:0000259" key="1">
    <source>
        <dbReference type="Pfam" id="PF08545"/>
    </source>
</evidence>
<sequence length="228" mass="24648">MNATITATAHYVPEKVLTNHDLEKMIDTSDEWIQSRTGIAQRYIVGENEATSDLCTQIAKQLLEKRELSPDDIQVIIICTCTPDYFAPSTAALVQNNIGASNAWGFDLSGACTGFLYGLETGAKFIESGQYERIMVIGVDTMSSIMDYTDRNICVLFGDGGGGAILEPTGSEKGIIDSILRIDGSGGDYLIMPGGGSRQPATVESVKARQHFLKQDGKTVYKFAVKGM</sequence>
<protein>
    <recommendedName>
        <fullName evidence="1">Beta-ketoacyl-[acyl-carrier-protein] synthase III N-terminal domain-containing protein</fullName>
    </recommendedName>
</protein>
<dbReference type="GO" id="GO:0006633">
    <property type="term" value="P:fatty acid biosynthetic process"/>
    <property type="evidence" value="ECO:0007669"/>
    <property type="project" value="InterPro"/>
</dbReference>
<dbReference type="EMBL" id="UINC01024542">
    <property type="protein sequence ID" value="SVA98361.1"/>
    <property type="molecule type" value="Genomic_DNA"/>
</dbReference>
<organism evidence="2">
    <name type="scientific">marine metagenome</name>
    <dbReference type="NCBI Taxonomy" id="408172"/>
    <lineage>
        <taxon>unclassified sequences</taxon>
        <taxon>metagenomes</taxon>
        <taxon>ecological metagenomes</taxon>
    </lineage>
</organism>
<feature type="domain" description="Beta-ketoacyl-[acyl-carrier-protein] synthase III N-terminal" evidence="1">
    <location>
        <begin position="106"/>
        <end position="184"/>
    </location>
</feature>
<dbReference type="InterPro" id="IPR016039">
    <property type="entry name" value="Thiolase-like"/>
</dbReference>
<dbReference type="AlphaFoldDB" id="A0A382AAV1"/>
<dbReference type="Gene3D" id="3.40.47.10">
    <property type="match status" value="1"/>
</dbReference>
<reference evidence="2" key="1">
    <citation type="submission" date="2018-05" db="EMBL/GenBank/DDBJ databases">
        <authorList>
            <person name="Lanie J.A."/>
            <person name="Ng W.-L."/>
            <person name="Kazmierczak K.M."/>
            <person name="Andrzejewski T.M."/>
            <person name="Davidsen T.M."/>
            <person name="Wayne K.J."/>
            <person name="Tettelin H."/>
            <person name="Glass J.I."/>
            <person name="Rusch D."/>
            <person name="Podicherti R."/>
            <person name="Tsui H.-C.T."/>
            <person name="Winkler M.E."/>
        </authorList>
    </citation>
    <scope>NUCLEOTIDE SEQUENCE</scope>
</reference>
<dbReference type="SUPFAM" id="SSF53901">
    <property type="entry name" value="Thiolase-like"/>
    <property type="match status" value="1"/>
</dbReference>
<feature type="non-terminal residue" evidence="2">
    <location>
        <position position="228"/>
    </location>
</feature>
<dbReference type="GO" id="GO:0004315">
    <property type="term" value="F:3-oxoacyl-[acyl-carrier-protein] synthase activity"/>
    <property type="evidence" value="ECO:0007669"/>
    <property type="project" value="InterPro"/>
</dbReference>
<dbReference type="PANTHER" id="PTHR34069:SF2">
    <property type="entry name" value="BETA-KETOACYL-[ACYL-CARRIER-PROTEIN] SYNTHASE III"/>
    <property type="match status" value="1"/>
</dbReference>
<evidence type="ECO:0000313" key="2">
    <source>
        <dbReference type="EMBL" id="SVA98361.1"/>
    </source>
</evidence>
<proteinExistence type="predicted"/>
<accession>A0A382AAV1</accession>
<dbReference type="Pfam" id="PF08545">
    <property type="entry name" value="ACP_syn_III"/>
    <property type="match status" value="1"/>
</dbReference>
<dbReference type="NCBIfam" id="NF006829">
    <property type="entry name" value="PRK09352.1"/>
    <property type="match status" value="1"/>
</dbReference>
<dbReference type="GO" id="GO:0044550">
    <property type="term" value="P:secondary metabolite biosynthetic process"/>
    <property type="evidence" value="ECO:0007669"/>
    <property type="project" value="TreeGrafter"/>
</dbReference>
<dbReference type="PANTHER" id="PTHR34069">
    <property type="entry name" value="3-OXOACYL-[ACYL-CARRIER-PROTEIN] SYNTHASE 3"/>
    <property type="match status" value="1"/>
</dbReference>
<gene>
    <name evidence="2" type="ORF">METZ01_LOCUS151215</name>
</gene>
<name>A0A382AAV1_9ZZZZ</name>
<dbReference type="InterPro" id="IPR013751">
    <property type="entry name" value="ACP_syn_III_N"/>
</dbReference>
<dbReference type="CDD" id="cd00830">
    <property type="entry name" value="KAS_III"/>
    <property type="match status" value="1"/>
</dbReference>